<accession>A0AAD5R7A4</accession>
<dbReference type="Proteomes" id="UP001196413">
    <property type="component" value="Unassembled WGS sequence"/>
</dbReference>
<keyword evidence="2" id="KW-1185">Reference proteome</keyword>
<evidence type="ECO:0000313" key="1">
    <source>
        <dbReference type="EMBL" id="KAJ1370736.1"/>
    </source>
</evidence>
<comment type="caution">
    <text evidence="1">The sequence shown here is derived from an EMBL/GenBank/DDBJ whole genome shotgun (WGS) entry which is preliminary data.</text>
</comment>
<dbReference type="EMBL" id="JAHQIW010006847">
    <property type="protein sequence ID" value="KAJ1370736.1"/>
    <property type="molecule type" value="Genomic_DNA"/>
</dbReference>
<protein>
    <submittedName>
        <fullName evidence="1">Uncharacterized protein</fullName>
    </submittedName>
</protein>
<name>A0AAD5R7A4_PARTN</name>
<reference evidence="1" key="1">
    <citation type="submission" date="2021-06" db="EMBL/GenBank/DDBJ databases">
        <title>Parelaphostrongylus tenuis whole genome reference sequence.</title>
        <authorList>
            <person name="Garwood T.J."/>
            <person name="Larsen P.A."/>
            <person name="Fountain-Jones N.M."/>
            <person name="Garbe J.R."/>
            <person name="Macchietto M.G."/>
            <person name="Kania S.A."/>
            <person name="Gerhold R.W."/>
            <person name="Richards J.E."/>
            <person name="Wolf T.M."/>
        </authorList>
    </citation>
    <scope>NUCLEOTIDE SEQUENCE</scope>
    <source>
        <strain evidence="1">MNPRO001-30</strain>
        <tissue evidence="1">Meninges</tissue>
    </source>
</reference>
<sequence>MRKAMKMRTASRDQKYVNVGFEHLDTSLRSVSNMCSRTIRNLRSAFQGTTPEFRHGAIGTRDLANVVNRAVRVLASGPSGGWHFFSALRTARFSTDF</sequence>
<dbReference type="AlphaFoldDB" id="A0AAD5R7A4"/>
<gene>
    <name evidence="1" type="ORF">KIN20_032537</name>
</gene>
<organism evidence="1 2">
    <name type="scientific">Parelaphostrongylus tenuis</name>
    <name type="common">Meningeal worm</name>
    <dbReference type="NCBI Taxonomy" id="148309"/>
    <lineage>
        <taxon>Eukaryota</taxon>
        <taxon>Metazoa</taxon>
        <taxon>Ecdysozoa</taxon>
        <taxon>Nematoda</taxon>
        <taxon>Chromadorea</taxon>
        <taxon>Rhabditida</taxon>
        <taxon>Rhabditina</taxon>
        <taxon>Rhabditomorpha</taxon>
        <taxon>Strongyloidea</taxon>
        <taxon>Metastrongylidae</taxon>
        <taxon>Parelaphostrongylus</taxon>
    </lineage>
</organism>
<proteinExistence type="predicted"/>
<evidence type="ECO:0000313" key="2">
    <source>
        <dbReference type="Proteomes" id="UP001196413"/>
    </source>
</evidence>